<keyword evidence="2" id="KW-0472">Membrane</keyword>
<feature type="transmembrane region" description="Helical" evidence="2">
    <location>
        <begin position="12"/>
        <end position="32"/>
    </location>
</feature>
<evidence type="ECO:0008006" key="4">
    <source>
        <dbReference type="Google" id="ProtNLM"/>
    </source>
</evidence>
<feature type="compositionally biased region" description="Basic and acidic residues" evidence="1">
    <location>
        <begin position="184"/>
        <end position="197"/>
    </location>
</feature>
<dbReference type="EMBL" id="GAKP01022127">
    <property type="protein sequence ID" value="JAC36825.1"/>
    <property type="molecule type" value="Transcribed_RNA"/>
</dbReference>
<feature type="compositionally biased region" description="Basic and acidic residues" evidence="1">
    <location>
        <begin position="104"/>
        <end position="114"/>
    </location>
</feature>
<organism evidence="3">
    <name type="scientific">Bactrocera dorsalis</name>
    <name type="common">Oriental fruit fly</name>
    <name type="synonym">Dacus dorsalis</name>
    <dbReference type="NCBI Taxonomy" id="27457"/>
    <lineage>
        <taxon>Eukaryota</taxon>
        <taxon>Metazoa</taxon>
        <taxon>Ecdysozoa</taxon>
        <taxon>Arthropoda</taxon>
        <taxon>Hexapoda</taxon>
        <taxon>Insecta</taxon>
        <taxon>Pterygota</taxon>
        <taxon>Neoptera</taxon>
        <taxon>Endopterygota</taxon>
        <taxon>Diptera</taxon>
        <taxon>Brachycera</taxon>
        <taxon>Muscomorpha</taxon>
        <taxon>Tephritoidea</taxon>
        <taxon>Tephritidae</taxon>
        <taxon>Bactrocera</taxon>
        <taxon>Bactrocera</taxon>
    </lineage>
</organism>
<reference evidence="3" key="1">
    <citation type="journal article" date="2014" name="BMC Genomics">
        <title>Characterizing the developmental transcriptome of the oriental fruit fly, Bactrocera dorsalis (Diptera: Tephritidae) through comparative genomic analysis with Drosophila melanogaster utilizing modENCODE datasets.</title>
        <authorList>
            <person name="Geib S.M."/>
            <person name="Calla B."/>
            <person name="Hall B."/>
            <person name="Hou S."/>
            <person name="Manoukis N.C."/>
        </authorList>
    </citation>
    <scope>NUCLEOTIDE SEQUENCE</scope>
    <source>
        <strain evidence="3">Punador</strain>
    </source>
</reference>
<dbReference type="AlphaFoldDB" id="A0A034V4Y8"/>
<dbReference type="OrthoDB" id="8182951at2759"/>
<feature type="compositionally biased region" description="Basic and acidic residues" evidence="1">
    <location>
        <begin position="345"/>
        <end position="357"/>
    </location>
</feature>
<feature type="region of interest" description="Disordered" evidence="1">
    <location>
        <begin position="96"/>
        <end position="289"/>
    </location>
</feature>
<feature type="region of interest" description="Disordered" evidence="1">
    <location>
        <begin position="33"/>
        <end position="68"/>
    </location>
</feature>
<sequence>MKVLPILQPNRLLYLYFTVIVVIVVGDYASALQQQQSEPQTRREQDRPTTTPSKQQQPAHAEVNHTANKPLKFGTKIVDYPVAELNANITTINATDRQQSADTRNNKQENEKLQTDIQLNNAADIAPSPRVARRFDGSTAPATQMIGENDVPPVKKTQRTGSTSANAPSAALPIATATSKPKRRDGNSSRSSSRDGKSAAVAASQRSNSFDSQAQSARQLATNRARNSHAANVASQQTNRGSGKKSKVASQPTLTPAVVANSRREANKSRKALSATTVSAPISSSTPATATVRAPVVANNPLSNPFSFFSPSLWALSSPPKASSTKKPPKKYTPPPVTTTTAASVKDKKSTLQKEKSTTLTPLASNQITTTALPPKKSTTDGPFRIALPTFNFFGNQAQRSPEAVGEKDKRNTAQNLRNLFDCPRESEVRFQLFPKICKVDGDCAVWNRDELCCEIFGAKSCVSGIAKPLEETSHTPILGLIPRKCPTRPLAELWWQVQECETDTDCWPRVCCPDGNKRYCRTSQPELETVPVPVKRSFNYLSEYIECTPPPPPIFDLHPKTCASTLDCFPNVCCQEAGLRHCRPPKKSLLTWMANFLNVDFVKRLAQNIVIK</sequence>
<feature type="compositionally biased region" description="Low complexity" evidence="1">
    <location>
        <begin position="317"/>
        <end position="326"/>
    </location>
</feature>
<protein>
    <recommendedName>
        <fullName evidence="4">WAP domain-containing protein</fullName>
    </recommendedName>
</protein>
<keyword evidence="2" id="KW-1133">Transmembrane helix</keyword>
<feature type="compositionally biased region" description="Polar residues" evidence="1">
    <location>
        <begin position="48"/>
        <end position="58"/>
    </location>
</feature>
<evidence type="ECO:0000256" key="2">
    <source>
        <dbReference type="SAM" id="Phobius"/>
    </source>
</evidence>
<name>A0A034V4Y8_BACDO</name>
<evidence type="ECO:0000313" key="3">
    <source>
        <dbReference type="EMBL" id="JAC36825.1"/>
    </source>
</evidence>
<proteinExistence type="predicted"/>
<feature type="compositionally biased region" description="Polar residues" evidence="1">
    <location>
        <begin position="204"/>
        <end position="241"/>
    </location>
</feature>
<keyword evidence="2" id="KW-0812">Transmembrane</keyword>
<evidence type="ECO:0000256" key="1">
    <source>
        <dbReference type="SAM" id="MobiDB-lite"/>
    </source>
</evidence>
<feature type="region of interest" description="Disordered" evidence="1">
    <location>
        <begin position="317"/>
        <end position="357"/>
    </location>
</feature>
<feature type="compositionally biased region" description="Low complexity" evidence="1">
    <location>
        <begin position="274"/>
        <end position="289"/>
    </location>
</feature>
<accession>A0A034V4Y8</accession>